<dbReference type="Pfam" id="PF07727">
    <property type="entry name" value="RVT_2"/>
    <property type="match status" value="1"/>
</dbReference>
<evidence type="ECO:0000313" key="2">
    <source>
        <dbReference type="EMBL" id="KAK1421228.1"/>
    </source>
</evidence>
<dbReference type="InterPro" id="IPR013103">
    <property type="entry name" value="RVT_2"/>
</dbReference>
<protein>
    <recommendedName>
        <fullName evidence="1">Reverse transcriptase Ty1/copia-type domain-containing protein</fullName>
    </recommendedName>
</protein>
<gene>
    <name evidence="2" type="ORF">QVD17_23409</name>
</gene>
<keyword evidence="3" id="KW-1185">Reference proteome</keyword>
<accession>A0AAD8KEG0</accession>
<evidence type="ECO:0000259" key="1">
    <source>
        <dbReference type="Pfam" id="PF07727"/>
    </source>
</evidence>
<evidence type="ECO:0000313" key="3">
    <source>
        <dbReference type="Proteomes" id="UP001229421"/>
    </source>
</evidence>
<feature type="domain" description="Reverse transcriptase Ty1/copia-type" evidence="1">
    <location>
        <begin position="18"/>
        <end position="90"/>
    </location>
</feature>
<dbReference type="AlphaFoldDB" id="A0AAD8KEG0"/>
<dbReference type="EMBL" id="JAUHHV010000006">
    <property type="protein sequence ID" value="KAK1421228.1"/>
    <property type="molecule type" value="Genomic_DNA"/>
</dbReference>
<proteinExistence type="predicted"/>
<name>A0AAD8KEG0_TARER</name>
<organism evidence="2 3">
    <name type="scientific">Tagetes erecta</name>
    <name type="common">African marigold</name>
    <dbReference type="NCBI Taxonomy" id="13708"/>
    <lineage>
        <taxon>Eukaryota</taxon>
        <taxon>Viridiplantae</taxon>
        <taxon>Streptophyta</taxon>
        <taxon>Embryophyta</taxon>
        <taxon>Tracheophyta</taxon>
        <taxon>Spermatophyta</taxon>
        <taxon>Magnoliopsida</taxon>
        <taxon>eudicotyledons</taxon>
        <taxon>Gunneridae</taxon>
        <taxon>Pentapetalae</taxon>
        <taxon>asterids</taxon>
        <taxon>campanulids</taxon>
        <taxon>Asterales</taxon>
        <taxon>Asteraceae</taxon>
        <taxon>Asteroideae</taxon>
        <taxon>Heliantheae alliance</taxon>
        <taxon>Tageteae</taxon>
        <taxon>Tagetes</taxon>
    </lineage>
</organism>
<comment type="caution">
    <text evidence="2">The sequence shown here is derived from an EMBL/GenBank/DDBJ whole genome shotgun (WGS) entry which is preliminary data.</text>
</comment>
<reference evidence="2" key="1">
    <citation type="journal article" date="2023" name="bioRxiv">
        <title>Improved chromosome-level genome assembly for marigold (Tagetes erecta).</title>
        <authorList>
            <person name="Jiang F."/>
            <person name="Yuan L."/>
            <person name="Wang S."/>
            <person name="Wang H."/>
            <person name="Xu D."/>
            <person name="Wang A."/>
            <person name="Fan W."/>
        </authorList>
    </citation>
    <scope>NUCLEOTIDE SEQUENCE</scope>
    <source>
        <strain evidence="2">WSJ</strain>
        <tissue evidence="2">Leaf</tissue>
    </source>
</reference>
<sequence>MLEKNVQFEAEAEREASGELDHVIHMAQPIGFENKEHRNMCKLKKAVYGLKQLPSMWFGKDCSTCGRVKMGTNLPPADANLFVKYMLKTRFHIHRIEFNTRLNQEDDFFNLLFRKDTLKMNPI</sequence>
<dbReference type="Proteomes" id="UP001229421">
    <property type="component" value="Unassembled WGS sequence"/>
</dbReference>